<dbReference type="OrthoDB" id="1742084at2759"/>
<dbReference type="AlphaFoldDB" id="A0A9J5XR70"/>
<proteinExistence type="predicted"/>
<evidence type="ECO:0000313" key="3">
    <source>
        <dbReference type="Proteomes" id="UP000824120"/>
    </source>
</evidence>
<accession>A0A9J5XR70</accession>
<comment type="caution">
    <text evidence="2">The sequence shown here is derived from an EMBL/GenBank/DDBJ whole genome shotgun (WGS) entry which is preliminary data.</text>
</comment>
<evidence type="ECO:0000256" key="1">
    <source>
        <dbReference type="ARBA" id="ARBA00023117"/>
    </source>
</evidence>
<name>A0A9J5XR70_SOLCO</name>
<keyword evidence="1" id="KW-0103">Bromodomain</keyword>
<gene>
    <name evidence="2" type="ORF">H5410_040804</name>
</gene>
<organism evidence="2 3">
    <name type="scientific">Solanum commersonii</name>
    <name type="common">Commerson's wild potato</name>
    <name type="synonym">Commerson's nightshade</name>
    <dbReference type="NCBI Taxonomy" id="4109"/>
    <lineage>
        <taxon>Eukaryota</taxon>
        <taxon>Viridiplantae</taxon>
        <taxon>Streptophyta</taxon>
        <taxon>Embryophyta</taxon>
        <taxon>Tracheophyta</taxon>
        <taxon>Spermatophyta</taxon>
        <taxon>Magnoliopsida</taxon>
        <taxon>eudicotyledons</taxon>
        <taxon>Gunneridae</taxon>
        <taxon>Pentapetalae</taxon>
        <taxon>asterids</taxon>
        <taxon>lamiids</taxon>
        <taxon>Solanales</taxon>
        <taxon>Solanaceae</taxon>
        <taxon>Solanoideae</taxon>
        <taxon>Solaneae</taxon>
        <taxon>Solanum</taxon>
    </lineage>
</organism>
<reference evidence="2 3" key="1">
    <citation type="submission" date="2020-09" db="EMBL/GenBank/DDBJ databases">
        <title>De no assembly of potato wild relative species, Solanum commersonii.</title>
        <authorList>
            <person name="Cho K."/>
        </authorList>
    </citation>
    <scope>NUCLEOTIDE SEQUENCE [LARGE SCALE GENOMIC DNA]</scope>
    <source>
        <strain evidence="2">LZ3.2</strain>
        <tissue evidence="2">Leaf</tissue>
    </source>
</reference>
<dbReference type="PANTHER" id="PTHR37888">
    <property type="entry name" value="DNA-BINDING BROMODOMAIN-CONTAINING PROTEIN"/>
    <property type="match status" value="1"/>
</dbReference>
<sequence>MVAAEFSNSISNRRRCILHDDESGYIKLMVDKLTRTCGNYQTEQVKLMDTPLQKKSPNIFIQEVEERIKLNEEKGDNKSNEKMDNINQSFIKILDVIIQNKLEQDVYSVLEIANFFRDLLLIFNNAIFYYPNETLQYSVALELRAIILREMGEKHLFCREIVCGLSAASKPMLTKQKMERRAYNARNKALEGESSV</sequence>
<keyword evidence="3" id="KW-1185">Reference proteome</keyword>
<dbReference type="PANTHER" id="PTHR37888:SF11">
    <property type="entry name" value="DNA-BINDING BROMODOMAIN-CONTAINING PROTEIN"/>
    <property type="match status" value="1"/>
</dbReference>
<dbReference type="Proteomes" id="UP000824120">
    <property type="component" value="Chromosome 8"/>
</dbReference>
<dbReference type="InterPro" id="IPR036427">
    <property type="entry name" value="Bromodomain-like_sf"/>
</dbReference>
<protein>
    <recommendedName>
        <fullName evidence="4">Bromo domain-containing protein</fullName>
    </recommendedName>
</protein>
<dbReference type="Gene3D" id="1.20.920.10">
    <property type="entry name" value="Bromodomain-like"/>
    <property type="match status" value="1"/>
</dbReference>
<evidence type="ECO:0000313" key="2">
    <source>
        <dbReference type="EMBL" id="KAG5590290.1"/>
    </source>
</evidence>
<dbReference type="EMBL" id="JACXVP010000008">
    <property type="protein sequence ID" value="KAG5590290.1"/>
    <property type="molecule type" value="Genomic_DNA"/>
</dbReference>
<dbReference type="SUPFAM" id="SSF47370">
    <property type="entry name" value="Bromodomain"/>
    <property type="match status" value="1"/>
</dbReference>
<evidence type="ECO:0008006" key="4">
    <source>
        <dbReference type="Google" id="ProtNLM"/>
    </source>
</evidence>